<feature type="compositionally biased region" description="Basic and acidic residues" evidence="7">
    <location>
        <begin position="601"/>
        <end position="618"/>
    </location>
</feature>
<feature type="region of interest" description="Disordered" evidence="7">
    <location>
        <begin position="1796"/>
        <end position="1878"/>
    </location>
</feature>
<dbReference type="Gene3D" id="1.20.900.10">
    <property type="entry name" value="Dbl homology (DH) domain"/>
    <property type="match status" value="1"/>
</dbReference>
<feature type="region of interest" description="Disordered" evidence="7">
    <location>
        <begin position="1090"/>
        <end position="1135"/>
    </location>
</feature>
<feature type="compositionally biased region" description="Polar residues" evidence="7">
    <location>
        <begin position="1712"/>
        <end position="1736"/>
    </location>
</feature>
<feature type="compositionally biased region" description="Polar residues" evidence="7">
    <location>
        <begin position="345"/>
        <end position="355"/>
    </location>
</feature>
<keyword evidence="11" id="KW-1185">Reference proteome</keyword>
<feature type="compositionally biased region" description="Basic and acidic residues" evidence="7">
    <location>
        <begin position="498"/>
        <end position="513"/>
    </location>
</feature>
<dbReference type="FunFam" id="1.20.900.10:FF:000053">
    <property type="entry name" value="Rho guanyl nucleotide exchange factor, putative"/>
    <property type="match status" value="1"/>
</dbReference>
<feature type="region of interest" description="Disordered" evidence="7">
    <location>
        <begin position="403"/>
        <end position="646"/>
    </location>
</feature>
<feature type="compositionally biased region" description="Polar residues" evidence="7">
    <location>
        <begin position="450"/>
        <end position="462"/>
    </location>
</feature>
<dbReference type="EMBL" id="KV878211">
    <property type="protein sequence ID" value="OJJ36895.1"/>
    <property type="molecule type" value="Genomic_DNA"/>
</dbReference>
<feature type="region of interest" description="Disordered" evidence="7">
    <location>
        <begin position="1153"/>
        <end position="1203"/>
    </location>
</feature>
<feature type="compositionally biased region" description="Basic and acidic residues" evidence="7">
    <location>
        <begin position="565"/>
        <end position="578"/>
    </location>
</feature>
<feature type="region of interest" description="Disordered" evidence="7">
    <location>
        <begin position="83"/>
        <end position="189"/>
    </location>
</feature>
<protein>
    <recommendedName>
        <fullName evidence="3">Dynamin-binding protein</fullName>
    </recommendedName>
    <alternativeName>
        <fullName evidence="6">Scaffold protein Tuba</fullName>
    </alternativeName>
</protein>
<dbReference type="PANTHER" id="PTHR22834:SF20">
    <property type="entry name" value="SH3 DOMAIN-CONTAINING PROTEIN"/>
    <property type="match status" value="1"/>
</dbReference>
<evidence type="ECO:0000313" key="10">
    <source>
        <dbReference type="EMBL" id="OJJ36895.1"/>
    </source>
</evidence>
<dbReference type="GO" id="GO:0005085">
    <property type="term" value="F:guanyl-nucleotide exchange factor activity"/>
    <property type="evidence" value="ECO:0007669"/>
    <property type="project" value="UniProtKB-KW"/>
</dbReference>
<dbReference type="PROSITE" id="PS50010">
    <property type="entry name" value="DH_2"/>
    <property type="match status" value="1"/>
</dbReference>
<feature type="compositionally biased region" description="Pro residues" evidence="7">
    <location>
        <begin position="1099"/>
        <end position="1108"/>
    </location>
</feature>
<dbReference type="RefSeq" id="XP_040690571.1">
    <property type="nucleotide sequence ID" value="XM_040838890.1"/>
</dbReference>
<dbReference type="PROSITE" id="PS51021">
    <property type="entry name" value="BAR"/>
    <property type="match status" value="1"/>
</dbReference>
<feature type="compositionally biased region" description="Basic and acidic residues" evidence="7">
    <location>
        <begin position="959"/>
        <end position="988"/>
    </location>
</feature>
<dbReference type="Proteomes" id="UP000184383">
    <property type="component" value="Unassembled WGS sequence"/>
</dbReference>
<feature type="domain" description="BAR" evidence="9">
    <location>
        <begin position="1463"/>
        <end position="1673"/>
    </location>
</feature>
<evidence type="ECO:0000256" key="2">
    <source>
        <dbReference type="ARBA" id="ARBA00004348"/>
    </source>
</evidence>
<gene>
    <name evidence="10" type="ORF">ASPWEDRAFT_67226</name>
</gene>
<feature type="compositionally biased region" description="Low complexity" evidence="7">
    <location>
        <begin position="831"/>
        <end position="846"/>
    </location>
</feature>
<dbReference type="OrthoDB" id="10256089at2759"/>
<dbReference type="GO" id="GO:0031991">
    <property type="term" value="P:regulation of actomyosin contractile ring contraction"/>
    <property type="evidence" value="ECO:0007669"/>
    <property type="project" value="TreeGrafter"/>
</dbReference>
<feature type="compositionally biased region" description="Polar residues" evidence="7">
    <location>
        <begin position="120"/>
        <end position="144"/>
    </location>
</feature>
<evidence type="ECO:0000259" key="8">
    <source>
        <dbReference type="PROSITE" id="PS50010"/>
    </source>
</evidence>
<dbReference type="VEuPathDB" id="FungiDB:ASPWEDRAFT_67226"/>
<feature type="region of interest" description="Disordered" evidence="7">
    <location>
        <begin position="812"/>
        <end position="862"/>
    </location>
</feature>
<dbReference type="InterPro" id="IPR051492">
    <property type="entry name" value="Dynamin-Rho_GEF"/>
</dbReference>
<dbReference type="CDD" id="cd00160">
    <property type="entry name" value="RhoGEF"/>
    <property type="match status" value="1"/>
</dbReference>
<dbReference type="PANTHER" id="PTHR22834">
    <property type="entry name" value="NUCLEAR FUSION PROTEIN FUS2"/>
    <property type="match status" value="1"/>
</dbReference>
<evidence type="ECO:0000256" key="1">
    <source>
        <dbReference type="ARBA" id="ARBA00004282"/>
    </source>
</evidence>
<reference evidence="11" key="1">
    <citation type="journal article" date="2017" name="Genome Biol.">
        <title>Comparative genomics reveals high biological diversity and specific adaptations in the industrially and medically important fungal genus Aspergillus.</title>
        <authorList>
            <person name="de Vries R.P."/>
            <person name="Riley R."/>
            <person name="Wiebenga A."/>
            <person name="Aguilar-Osorio G."/>
            <person name="Amillis S."/>
            <person name="Uchima C.A."/>
            <person name="Anderluh G."/>
            <person name="Asadollahi M."/>
            <person name="Askin M."/>
            <person name="Barry K."/>
            <person name="Battaglia E."/>
            <person name="Bayram O."/>
            <person name="Benocci T."/>
            <person name="Braus-Stromeyer S.A."/>
            <person name="Caldana C."/>
            <person name="Canovas D."/>
            <person name="Cerqueira G.C."/>
            <person name="Chen F."/>
            <person name="Chen W."/>
            <person name="Choi C."/>
            <person name="Clum A."/>
            <person name="Dos Santos R.A."/>
            <person name="Damasio A.R."/>
            <person name="Diallinas G."/>
            <person name="Emri T."/>
            <person name="Fekete E."/>
            <person name="Flipphi M."/>
            <person name="Freyberg S."/>
            <person name="Gallo A."/>
            <person name="Gournas C."/>
            <person name="Habgood R."/>
            <person name="Hainaut M."/>
            <person name="Harispe M.L."/>
            <person name="Henrissat B."/>
            <person name="Hilden K.S."/>
            <person name="Hope R."/>
            <person name="Hossain A."/>
            <person name="Karabika E."/>
            <person name="Karaffa L."/>
            <person name="Karanyi Z."/>
            <person name="Krasevec N."/>
            <person name="Kuo A."/>
            <person name="Kusch H."/>
            <person name="LaButti K."/>
            <person name="Lagendijk E.L."/>
            <person name="Lapidus A."/>
            <person name="Levasseur A."/>
            <person name="Lindquist E."/>
            <person name="Lipzen A."/>
            <person name="Logrieco A.F."/>
            <person name="MacCabe A."/>
            <person name="Maekelae M.R."/>
            <person name="Malavazi I."/>
            <person name="Melin P."/>
            <person name="Meyer V."/>
            <person name="Mielnichuk N."/>
            <person name="Miskei M."/>
            <person name="Molnar A.P."/>
            <person name="Mule G."/>
            <person name="Ngan C.Y."/>
            <person name="Orejas M."/>
            <person name="Orosz E."/>
            <person name="Ouedraogo J.P."/>
            <person name="Overkamp K.M."/>
            <person name="Park H.-S."/>
            <person name="Perrone G."/>
            <person name="Piumi F."/>
            <person name="Punt P.J."/>
            <person name="Ram A.F."/>
            <person name="Ramon A."/>
            <person name="Rauscher S."/>
            <person name="Record E."/>
            <person name="Riano-Pachon D.M."/>
            <person name="Robert V."/>
            <person name="Roehrig J."/>
            <person name="Ruller R."/>
            <person name="Salamov A."/>
            <person name="Salih N.S."/>
            <person name="Samson R.A."/>
            <person name="Sandor E."/>
            <person name="Sanguinetti M."/>
            <person name="Schuetze T."/>
            <person name="Sepcic K."/>
            <person name="Shelest E."/>
            <person name="Sherlock G."/>
            <person name="Sophianopoulou V."/>
            <person name="Squina F.M."/>
            <person name="Sun H."/>
            <person name="Susca A."/>
            <person name="Todd R.B."/>
            <person name="Tsang A."/>
            <person name="Unkles S.E."/>
            <person name="van de Wiele N."/>
            <person name="van Rossen-Uffink D."/>
            <person name="Oliveira J.V."/>
            <person name="Vesth T.C."/>
            <person name="Visser J."/>
            <person name="Yu J.-H."/>
            <person name="Zhou M."/>
            <person name="Andersen M.R."/>
            <person name="Archer D.B."/>
            <person name="Baker S.E."/>
            <person name="Benoit I."/>
            <person name="Brakhage A.A."/>
            <person name="Braus G.H."/>
            <person name="Fischer R."/>
            <person name="Frisvad J.C."/>
            <person name="Goldman G.H."/>
            <person name="Houbraken J."/>
            <person name="Oakley B."/>
            <person name="Pocsi I."/>
            <person name="Scazzocchio C."/>
            <person name="Seiboth B."/>
            <person name="vanKuyk P.A."/>
            <person name="Wortman J."/>
            <person name="Dyer P.S."/>
            <person name="Grigoriev I.V."/>
        </authorList>
    </citation>
    <scope>NUCLEOTIDE SEQUENCE [LARGE SCALE GENOMIC DNA]</scope>
    <source>
        <strain evidence="11">DTO 134E9</strain>
    </source>
</reference>
<feature type="region of interest" description="Disordered" evidence="7">
    <location>
        <begin position="310"/>
        <end position="356"/>
    </location>
</feature>
<dbReference type="InterPro" id="IPR035899">
    <property type="entry name" value="DBL_dom_sf"/>
</dbReference>
<feature type="region of interest" description="Disordered" evidence="7">
    <location>
        <begin position="1284"/>
        <end position="1309"/>
    </location>
</feature>
<feature type="region of interest" description="Disordered" evidence="7">
    <location>
        <begin position="209"/>
        <end position="244"/>
    </location>
</feature>
<evidence type="ECO:0000256" key="3">
    <source>
        <dbReference type="ARBA" id="ARBA00018186"/>
    </source>
</evidence>
<proteinExistence type="predicted"/>
<keyword evidence="4" id="KW-0344">Guanine-nucleotide releasing factor</keyword>
<feature type="compositionally biased region" description="Polar residues" evidence="7">
    <location>
        <begin position="947"/>
        <end position="958"/>
    </location>
</feature>
<feature type="region of interest" description="Disordered" evidence="7">
    <location>
        <begin position="946"/>
        <end position="998"/>
    </location>
</feature>
<evidence type="ECO:0000313" key="11">
    <source>
        <dbReference type="Proteomes" id="UP000184383"/>
    </source>
</evidence>
<dbReference type="PROSITE" id="PS00741">
    <property type="entry name" value="DH_1"/>
    <property type="match status" value="1"/>
</dbReference>
<name>A0A1L9RPL2_ASPWE</name>
<feature type="compositionally biased region" description="Polar residues" evidence="7">
    <location>
        <begin position="1796"/>
        <end position="1809"/>
    </location>
</feature>
<dbReference type="GO" id="GO:0032955">
    <property type="term" value="P:regulation of division septum assembly"/>
    <property type="evidence" value="ECO:0007669"/>
    <property type="project" value="TreeGrafter"/>
</dbReference>
<comment type="subcellular location">
    <subcellularLocation>
        <location evidence="1">Cell junction</location>
    </subcellularLocation>
    <subcellularLocation>
        <location evidence="2">Golgi apparatus</location>
        <location evidence="2">Golgi stack</location>
    </subcellularLocation>
</comment>
<dbReference type="SUPFAM" id="SSF48065">
    <property type="entry name" value="DBL homology domain (DH-domain)"/>
    <property type="match status" value="1"/>
</dbReference>
<dbReference type="Pfam" id="PF00621">
    <property type="entry name" value="RhoGEF"/>
    <property type="match status" value="1"/>
</dbReference>
<evidence type="ECO:0000256" key="6">
    <source>
        <dbReference type="ARBA" id="ARBA00032587"/>
    </source>
</evidence>
<evidence type="ECO:0000256" key="7">
    <source>
        <dbReference type="SAM" id="MobiDB-lite"/>
    </source>
</evidence>
<dbReference type="InterPro" id="IPR000219">
    <property type="entry name" value="DH_dom"/>
</dbReference>
<feature type="compositionally biased region" description="Pro residues" evidence="7">
    <location>
        <begin position="410"/>
        <end position="422"/>
    </location>
</feature>
<organism evidence="10 11">
    <name type="scientific">Aspergillus wentii DTO 134E9</name>
    <dbReference type="NCBI Taxonomy" id="1073089"/>
    <lineage>
        <taxon>Eukaryota</taxon>
        <taxon>Fungi</taxon>
        <taxon>Dikarya</taxon>
        <taxon>Ascomycota</taxon>
        <taxon>Pezizomycotina</taxon>
        <taxon>Eurotiomycetes</taxon>
        <taxon>Eurotiomycetidae</taxon>
        <taxon>Eurotiales</taxon>
        <taxon>Aspergillaceae</taxon>
        <taxon>Aspergillus</taxon>
        <taxon>Aspergillus subgen. Cremei</taxon>
    </lineage>
</organism>
<evidence type="ECO:0000259" key="9">
    <source>
        <dbReference type="PROSITE" id="PS51021"/>
    </source>
</evidence>
<feature type="compositionally biased region" description="Polar residues" evidence="7">
    <location>
        <begin position="907"/>
        <end position="916"/>
    </location>
</feature>
<dbReference type="SMART" id="SM00325">
    <property type="entry name" value="RhoGEF"/>
    <property type="match status" value="1"/>
</dbReference>
<dbReference type="FunFam" id="1.20.1270.60:FF:000083">
    <property type="entry name" value="Rho guanyl nucleotide exchange factor, putative"/>
    <property type="match status" value="1"/>
</dbReference>
<dbReference type="STRING" id="1073089.A0A1L9RPL2"/>
<sequence length="1952" mass="215639">MSGSDVEHVSCFLDSSRPHHFRRPSSASSNQSFYDAPSNLSLEASFVAPASSPPPSFPTSYRLRPNFLPSHSFAVPTSLSEHPDLLQRQGGRASPDPDDYYRRHQSPLATENDTGVGAGNTLTDGANSQVTAEKTYPTQFQRVSSLPADADTFEPLRRAPGQYRSASDSSYRGLGPKSVRPPPALASTARNRQTSFKDLINRFNQNVDQVLPVPPSVPSTQPSRAASPVDSVDGSVRSRTSSRFRDLHEMSTNKKQPIGRWNSIGSSLQESPEANFPPPLRAASFGSQAQVNQDVSNSPRRQMFGELPKVDTNVNNSNLGIPSHMRRRGSEGSIPSPNPALLDQPDQTFGQTPLTPTAWYLGQTPFLEAVNTGAASSNNHRRVQSDFSRSLSVNHVVPTSLNSHMAVPASSPPSEPGTPPLSPHSKSRIPISSHHTSPVSGSEKRWPSPKASSTFSGRSASQVPLPPKGISRLPKPSSTSPPRMKDDNETTFATSSTARRETGRGRNRPEKNGHMQAYIAAPPPRKSPALRSSRPRQPVTKSGPTTSRSRVVETVSNFQNQANRGDPRNSRTRERRLPELGNVDFATRRQRIQQAFNRTVQENERKQEEAEEQRRVQAEEEQQADAQPLSPDQPQHESIPTDIPSHAEDTATVIEEIVQTCDEEKKPAPETGDSRALPQLHINTHVQRMRVNADFHPMTAMDSPTLGIPMMGNRGPENNKSSNLAPVSAVTAASSDTHVTTFDPEPQVEVPQQDLNTSHRTLLSQIMQIREDSPSSSSCDEPDYSFSDNDERESIPIMLRNTAYFGDSVNGSENHGHRNYYIQPEPPGRPMSNRWSMSSWSSSLRNQHSTDDHCEGSGDELSQVPPSVDDGGMTTQSCSVASSTPPSVSIHHFPGLLPPTELEQKSENSSGRNTMLSDGPSLVRQGGWNSTRVTQLYLEELARGRGNSLSLPGVTSSPEPRRSNTEMRTEEKRMEERRTEEKKAEEKPNSLTDDPVMVPSFEDIAPDQIRHSATLSFRDDWVHASPSIADWMQVAADDECSPVEQRKTATSPLNDGVPTPRLITSSNPQASNDEEVDEGLGLAIHVQSPQELESTEAFPPMPYYPPPHFETQETSSKQAPPQLSSTIDPSQQQYNGLPPVVFAPLGLVHSTGSSDNFSLRRLEPTPSPHAVDSSATSLVPSTSDYASIENQKASPSPEQRRLKKRRHVIKELVDTEYNFGRDMKVVDDIYKGTSSSCLDLSTDDVKILFANSDLVVQFSMGFQDALKTAAKSVYVMPKSQRWASKRSARNSHLNPKNDPASATEPEMSDLEKDRSTFIGQAFVTHMSQMEKVYSDYLKNHDAANKKLQALQRNPKVAIWLKECRDWASDLTTAWDLDSLLVKPVQRILKYPLLLTELLDSTPSDHPDRASLLTALEEVTSISVRINEQKKRADLVGQVVGRKRKESDVRAGLSKAFGRRTEKLRQQVGLSDIFEDKEYDSLSQRLGDGFFQLQVVMRDVEMYTREAQGSMERFEEFVDAIDGFLDVAQSNYADLEGKWRHLKLLVRDIMVTALPDHLGVVRKSVIDPMITLLKLYEGPQRVMRKRDKRLMDYARFKAIKDRGDKPDKKTTEQGEQFVALNETLKDELPKLFGLTAKMMEACLTKFVQIQTTWFSVLQKKLSPAIDAFPDDLQRIINDWAGDFTFSEAQVLSLGICNGSLLADTINLVNFNTPSTGANIGSPRRPSTTSTRVGSTVDESPKVSHDFSVGSRVFQSPSIDSQSQVSTGRHRADSTISGRTSEAPEMPRSHLLQQITSAPASSGPMPQQPINQEPFPSLPRLSLDTPFLDDVANVIGPSTSASENPPTSPGGRYSGFFSSAMPMSDAPEEPAPAAAPVENEPPKEPNVLFLAASIYEFNIDRARREAGYPYLTYVAGEIFDVIAEKGELWLAKNQDDNTRQVGWIWNKHFAKLSG</sequence>
<feature type="region of interest" description="Disordered" evidence="7">
    <location>
        <begin position="1048"/>
        <end position="1074"/>
    </location>
</feature>
<feature type="region of interest" description="Disordered" evidence="7">
    <location>
        <begin position="728"/>
        <end position="755"/>
    </location>
</feature>
<dbReference type="GO" id="GO:0035556">
    <property type="term" value="P:intracellular signal transduction"/>
    <property type="evidence" value="ECO:0007669"/>
    <property type="project" value="InterPro"/>
</dbReference>
<evidence type="ECO:0000256" key="5">
    <source>
        <dbReference type="ARBA" id="ARBA00022949"/>
    </source>
</evidence>
<evidence type="ECO:0000256" key="4">
    <source>
        <dbReference type="ARBA" id="ARBA00022658"/>
    </source>
</evidence>
<dbReference type="Gene3D" id="1.20.1270.60">
    <property type="entry name" value="Arfaptin homology (AH) domain/BAR domain"/>
    <property type="match status" value="1"/>
</dbReference>
<feature type="region of interest" description="Disordered" evidence="7">
    <location>
        <begin position="899"/>
        <end position="926"/>
    </location>
</feature>
<dbReference type="InterPro" id="IPR027267">
    <property type="entry name" value="AH/BAR_dom_sf"/>
</dbReference>
<feature type="compositionally biased region" description="Polar residues" evidence="7">
    <location>
        <begin position="1173"/>
        <end position="1197"/>
    </location>
</feature>
<feature type="compositionally biased region" description="Polar residues" evidence="7">
    <location>
        <begin position="539"/>
        <end position="563"/>
    </location>
</feature>
<feature type="domain" description="DH" evidence="8">
    <location>
        <begin position="1204"/>
        <end position="1428"/>
    </location>
</feature>
<feature type="compositionally biased region" description="Acidic residues" evidence="7">
    <location>
        <begin position="780"/>
        <end position="791"/>
    </location>
</feature>
<dbReference type="InterPro" id="IPR004148">
    <property type="entry name" value="BAR_dom"/>
</dbReference>
<feature type="region of interest" description="Disordered" evidence="7">
    <location>
        <begin position="769"/>
        <end position="793"/>
    </location>
</feature>
<feature type="compositionally biased region" description="Polar residues" evidence="7">
    <location>
        <begin position="1062"/>
        <end position="1071"/>
    </location>
</feature>
<feature type="compositionally biased region" description="Polar residues" evidence="7">
    <location>
        <begin position="728"/>
        <end position="740"/>
    </location>
</feature>
<dbReference type="GO" id="GO:0005795">
    <property type="term" value="C:Golgi stack"/>
    <property type="evidence" value="ECO:0007669"/>
    <property type="project" value="UniProtKB-SubCell"/>
</dbReference>
<dbReference type="InterPro" id="IPR001331">
    <property type="entry name" value="GDS_CDC24_CS"/>
</dbReference>
<feature type="compositionally biased region" description="Polar residues" evidence="7">
    <location>
        <begin position="1834"/>
        <end position="1843"/>
    </location>
</feature>
<dbReference type="CDD" id="cd07589">
    <property type="entry name" value="BAR_DNMBP"/>
    <property type="match status" value="1"/>
</dbReference>
<accession>A0A1L9RPL2</accession>
<feature type="compositionally biased region" description="Polar residues" evidence="7">
    <location>
        <begin position="1751"/>
        <end position="1765"/>
    </location>
</feature>
<dbReference type="GeneID" id="63754738"/>
<feature type="region of interest" description="Disordered" evidence="7">
    <location>
        <begin position="1712"/>
        <end position="1784"/>
    </location>
</feature>
<keyword evidence="5" id="KW-0965">Cell junction</keyword>
<feature type="compositionally biased region" description="Polar residues" evidence="7">
    <location>
        <begin position="1112"/>
        <end position="1135"/>
    </location>
</feature>
<dbReference type="SUPFAM" id="SSF103657">
    <property type="entry name" value="BAR/IMD domain-like"/>
    <property type="match status" value="1"/>
</dbReference>